<dbReference type="Gene3D" id="3.40.50.410">
    <property type="entry name" value="von Willebrand factor, type A domain"/>
    <property type="match status" value="1"/>
</dbReference>
<dbReference type="InterPro" id="IPR016187">
    <property type="entry name" value="CTDL_fold"/>
</dbReference>
<dbReference type="SMART" id="SM00034">
    <property type="entry name" value="CLECT"/>
    <property type="match status" value="1"/>
</dbReference>
<sequence length="666" mass="73324">MFCCTRAQRKKAAEKISGSLRKHDSGPMFARLEEFDVLTPLQATPAVSIASGTSYKNYGSSTPSTSSGSDSRIQLIPPILSSSSSDSPPPPRRPNHGKTLIVPLNASRYRSPMTMNIAGTPDSRLTSFECGTTKSCATIPEDDEDEMNELLSIDRTSLSVYEQPSGKFGYSAYNLTLPQPTPEFQSSSSGFSPMLPAPTYSPPELPSESPATKPNHIDIPEILDVEDEDLDQDPVSVYEFSRVSDPNSPHSSSNSFSDSFYLNNFDVISSAANSQIFEASLCAFCSPIPSISDDVYSDPICPGNIKNLWLDVVVVVDKSQLMTNAQLWQVRNTLTQVLGSISKIGPVKYPADPRSTCVGIVTYDDNATTQSQLDASKSFSDLYNVIQSSLISVDNTNTSYLSLALLAAEKALKDGRNRTYRFNYKKVIIAFAADYQGHGTALDAMPIANRLKDNAVTIITVACTSNSDKQTAIQGIASPGFDLVDEMDTPKLPTAFAQKSGFNTVVILFNSTSTQYGICVRGYKATGGSYGYQHAIDYCASAVPGAYLANEFSLNKHDFMIKYMETTWAWEFSPVEYFIGLSYQKNQWVWEQPSGQARIPLDPNEFSMWAPGYPQKNSTDQVIAIQQWSGHPKQEYFWAPPQTNDWLFICQVQSSSTEHYTNYLEN</sequence>
<dbReference type="InterPro" id="IPR001304">
    <property type="entry name" value="C-type_lectin-like"/>
</dbReference>
<dbReference type="SUPFAM" id="SSF53300">
    <property type="entry name" value="vWA-like"/>
    <property type="match status" value="1"/>
</dbReference>
<dbReference type="InterPro" id="IPR016186">
    <property type="entry name" value="C-type_lectin-like/link_sf"/>
</dbReference>
<gene>
    <name evidence="6" type="primary">clec-143.2</name>
    <name evidence="4" type="synonym">Cbr-clec-143</name>
    <name evidence="6" type="synonym">clec-143</name>
    <name evidence="6" type="ORF">CBG03101</name>
    <name evidence="4" type="ORF">CBG_03101</name>
</gene>
<evidence type="ECO:0000259" key="2">
    <source>
        <dbReference type="PROSITE" id="PS50041"/>
    </source>
</evidence>
<dbReference type="PANTHER" id="PTHR31024:SF5">
    <property type="entry name" value="VWFA DOMAIN-CONTAINING PROTEIN"/>
    <property type="match status" value="1"/>
</dbReference>
<feature type="region of interest" description="Disordered" evidence="1">
    <location>
        <begin position="181"/>
        <end position="215"/>
    </location>
</feature>
<evidence type="ECO:0000313" key="5">
    <source>
        <dbReference type="Proteomes" id="UP000008549"/>
    </source>
</evidence>
<evidence type="ECO:0000256" key="1">
    <source>
        <dbReference type="SAM" id="MobiDB-lite"/>
    </source>
</evidence>
<dbReference type="InParanoid" id="A8WSS8"/>
<evidence type="ECO:0000313" key="6">
    <source>
        <dbReference type="WormBase" id="CBG03101"/>
    </source>
</evidence>
<feature type="compositionally biased region" description="Pro residues" evidence="1">
    <location>
        <begin position="195"/>
        <end position="205"/>
    </location>
</feature>
<dbReference type="eggNOG" id="ENOG502SUAS">
    <property type="taxonomic scope" value="Eukaryota"/>
</dbReference>
<evidence type="ECO:0000259" key="3">
    <source>
        <dbReference type="PROSITE" id="PS50234"/>
    </source>
</evidence>
<dbReference type="AlphaFoldDB" id="A8WSS8"/>
<feature type="compositionally biased region" description="Low complexity" evidence="1">
    <location>
        <begin position="59"/>
        <end position="86"/>
    </location>
</feature>
<feature type="region of interest" description="Disordered" evidence="1">
    <location>
        <begin position="52"/>
        <end position="99"/>
    </location>
</feature>
<accession>A8WSS8</accession>
<dbReference type="Proteomes" id="UP000008549">
    <property type="component" value="Unassembled WGS sequence"/>
</dbReference>
<dbReference type="PANTHER" id="PTHR31024">
    <property type="entry name" value="C-TYPE LECTIN"/>
    <property type="match status" value="1"/>
</dbReference>
<dbReference type="PROSITE" id="PS50041">
    <property type="entry name" value="C_TYPE_LECTIN_2"/>
    <property type="match status" value="1"/>
</dbReference>
<feature type="domain" description="C-type lectin" evidence="2">
    <location>
        <begin position="523"/>
        <end position="629"/>
    </location>
</feature>
<reference evidence="4 5" key="2">
    <citation type="journal article" date="2011" name="PLoS Genet.">
        <title>Caenorhabditis briggsae recombinant inbred line genotypes reveal inter-strain incompatibility and the evolution of recombination.</title>
        <authorList>
            <person name="Ross J.A."/>
            <person name="Koboldt D.C."/>
            <person name="Staisch J.E."/>
            <person name="Chamberlin H.M."/>
            <person name="Gupta B.P."/>
            <person name="Miller R.D."/>
            <person name="Baird S.E."/>
            <person name="Haag E.S."/>
        </authorList>
    </citation>
    <scope>NUCLEOTIDE SEQUENCE [LARGE SCALE GENOMIC DNA]</scope>
    <source>
        <strain evidence="4 5">AF16</strain>
    </source>
</reference>
<dbReference type="FunCoup" id="A8WSS8">
    <property type="interactions" value="9"/>
</dbReference>
<feature type="domain" description="VWFA" evidence="3">
    <location>
        <begin position="311"/>
        <end position="500"/>
    </location>
</feature>
<dbReference type="InterPro" id="IPR036465">
    <property type="entry name" value="vWFA_dom_sf"/>
</dbReference>
<dbReference type="EMBL" id="HE601438">
    <property type="protein sequence ID" value="CAP23537.2"/>
    <property type="molecule type" value="Genomic_DNA"/>
</dbReference>
<protein>
    <submittedName>
        <fullName evidence="4">Protein CBR-CLEC-143</fullName>
    </submittedName>
</protein>
<dbReference type="PROSITE" id="PS50234">
    <property type="entry name" value="VWFA"/>
    <property type="match status" value="1"/>
</dbReference>
<dbReference type="Pfam" id="PF00092">
    <property type="entry name" value="VWA"/>
    <property type="match status" value="1"/>
</dbReference>
<dbReference type="InterPro" id="IPR002035">
    <property type="entry name" value="VWF_A"/>
</dbReference>
<dbReference type="SMART" id="SM00327">
    <property type="entry name" value="VWA"/>
    <property type="match status" value="1"/>
</dbReference>
<dbReference type="CDD" id="cd00037">
    <property type="entry name" value="CLECT"/>
    <property type="match status" value="1"/>
</dbReference>
<dbReference type="SUPFAM" id="SSF56436">
    <property type="entry name" value="C-type lectin-like"/>
    <property type="match status" value="1"/>
</dbReference>
<dbReference type="HOGENOM" id="CLU_412354_0_0_1"/>
<organism evidence="4 5">
    <name type="scientific">Caenorhabditis briggsae</name>
    <dbReference type="NCBI Taxonomy" id="6238"/>
    <lineage>
        <taxon>Eukaryota</taxon>
        <taxon>Metazoa</taxon>
        <taxon>Ecdysozoa</taxon>
        <taxon>Nematoda</taxon>
        <taxon>Chromadorea</taxon>
        <taxon>Rhabditida</taxon>
        <taxon>Rhabditina</taxon>
        <taxon>Rhabditomorpha</taxon>
        <taxon>Rhabditoidea</taxon>
        <taxon>Rhabditidae</taxon>
        <taxon>Peloderinae</taxon>
        <taxon>Caenorhabditis</taxon>
    </lineage>
</organism>
<dbReference type="Gene3D" id="3.10.100.10">
    <property type="entry name" value="Mannose-Binding Protein A, subunit A"/>
    <property type="match status" value="1"/>
</dbReference>
<name>A8WSS8_CAEBR</name>
<proteinExistence type="predicted"/>
<dbReference type="WormBase" id="CBG03101">
    <property type="protein sequence ID" value="CBP49451"/>
    <property type="gene ID" value="WBGene00026032"/>
    <property type="gene designation" value="Cbr-clec-143.2"/>
</dbReference>
<keyword evidence="5" id="KW-1185">Reference proteome</keyword>
<reference evidence="4 5" key="1">
    <citation type="journal article" date="2003" name="PLoS Biol.">
        <title>The genome sequence of Caenorhabditis briggsae: a platform for comparative genomics.</title>
        <authorList>
            <person name="Stein L.D."/>
            <person name="Bao Z."/>
            <person name="Blasiar D."/>
            <person name="Blumenthal T."/>
            <person name="Brent M.R."/>
            <person name="Chen N."/>
            <person name="Chinwalla A."/>
            <person name="Clarke L."/>
            <person name="Clee C."/>
            <person name="Coghlan A."/>
            <person name="Coulson A."/>
            <person name="D'Eustachio P."/>
            <person name="Fitch D.H."/>
            <person name="Fulton L.A."/>
            <person name="Fulton R.E."/>
            <person name="Griffiths-Jones S."/>
            <person name="Harris T.W."/>
            <person name="Hillier L.W."/>
            <person name="Kamath R."/>
            <person name="Kuwabara P.E."/>
            <person name="Mardis E.R."/>
            <person name="Marra M.A."/>
            <person name="Miner T.L."/>
            <person name="Minx P."/>
            <person name="Mullikin J.C."/>
            <person name="Plumb R.W."/>
            <person name="Rogers J."/>
            <person name="Schein J.E."/>
            <person name="Sohrmann M."/>
            <person name="Spieth J."/>
            <person name="Stajich J.E."/>
            <person name="Wei C."/>
            <person name="Willey D."/>
            <person name="Wilson R.K."/>
            <person name="Durbin R."/>
            <person name="Waterston R.H."/>
        </authorList>
    </citation>
    <scope>NUCLEOTIDE SEQUENCE [LARGE SCALE GENOMIC DNA]</scope>
    <source>
        <strain evidence="4 5">AF16</strain>
    </source>
</reference>
<evidence type="ECO:0000313" key="4">
    <source>
        <dbReference type="EMBL" id="CAP23537.2"/>
    </source>
</evidence>
<feature type="compositionally biased region" description="Polar residues" evidence="1">
    <location>
        <begin position="181"/>
        <end position="191"/>
    </location>
</feature>